<organism evidence="3 4">
    <name type="scientific">Engelhardtia mirabilis</name>
    <dbReference type="NCBI Taxonomy" id="2528011"/>
    <lineage>
        <taxon>Bacteria</taxon>
        <taxon>Pseudomonadati</taxon>
        <taxon>Planctomycetota</taxon>
        <taxon>Planctomycetia</taxon>
        <taxon>Planctomycetia incertae sedis</taxon>
        <taxon>Engelhardtia</taxon>
    </lineage>
</organism>
<dbReference type="PANTHER" id="PTHR43542:SF1">
    <property type="entry name" value="METHYLTRANSFERASE"/>
    <property type="match status" value="1"/>
</dbReference>
<dbReference type="AlphaFoldDB" id="A0A518BFE3"/>
<name>A0A518BFE3_9BACT</name>
<dbReference type="CDD" id="cd02440">
    <property type="entry name" value="AdoMet_MTases"/>
    <property type="match status" value="1"/>
</dbReference>
<reference evidence="3 4" key="1">
    <citation type="submission" date="2019-02" db="EMBL/GenBank/DDBJ databases">
        <title>Deep-cultivation of Planctomycetes and their phenomic and genomic characterization uncovers novel biology.</title>
        <authorList>
            <person name="Wiegand S."/>
            <person name="Jogler M."/>
            <person name="Boedeker C."/>
            <person name="Pinto D."/>
            <person name="Vollmers J."/>
            <person name="Rivas-Marin E."/>
            <person name="Kohn T."/>
            <person name="Peeters S.H."/>
            <person name="Heuer A."/>
            <person name="Rast P."/>
            <person name="Oberbeckmann S."/>
            <person name="Bunk B."/>
            <person name="Jeske O."/>
            <person name="Meyerdierks A."/>
            <person name="Storesund J.E."/>
            <person name="Kallscheuer N."/>
            <person name="Luecker S."/>
            <person name="Lage O.M."/>
            <person name="Pohl T."/>
            <person name="Merkel B.J."/>
            <person name="Hornburger P."/>
            <person name="Mueller R.-W."/>
            <person name="Bruemmer F."/>
            <person name="Labrenz M."/>
            <person name="Spormann A.M."/>
            <person name="Op den Camp H."/>
            <person name="Overmann J."/>
            <person name="Amann R."/>
            <person name="Jetten M.S.M."/>
            <person name="Mascher T."/>
            <person name="Medema M.H."/>
            <person name="Devos D.P."/>
            <person name="Kaster A.-K."/>
            <person name="Ovreas L."/>
            <person name="Rohde M."/>
            <person name="Galperin M.Y."/>
            <person name="Jogler C."/>
        </authorList>
    </citation>
    <scope>NUCLEOTIDE SEQUENCE [LARGE SCALE GENOMIC DNA]</scope>
    <source>
        <strain evidence="3 4">Pla133</strain>
    </source>
</reference>
<dbReference type="Pfam" id="PF03602">
    <property type="entry name" value="Cons_hypoth95"/>
    <property type="match status" value="1"/>
</dbReference>
<keyword evidence="2 3" id="KW-0808">Transferase</keyword>
<evidence type="ECO:0000256" key="2">
    <source>
        <dbReference type="ARBA" id="ARBA00022679"/>
    </source>
</evidence>
<accession>A0A518BFE3</accession>
<proteinExistence type="predicted"/>
<sequence>MLAMVRESMFQIAGPWLDGGRVLDLFSGSGSLGLEALSRGAASVRFFEISREARETLEQNIALLGGGERCTVVAGDAVEPGLWGPGPFDLVLLDPPFPMIRATDGRTKVLAALEALAAGPLEEEGLIVLHVPRGALTPANIPADLAHTVREHGDQAVWYLQRR</sequence>
<dbReference type="EMBL" id="CP036287">
    <property type="protein sequence ID" value="QDU65682.1"/>
    <property type="molecule type" value="Genomic_DNA"/>
</dbReference>
<protein>
    <submittedName>
        <fullName evidence="3">Ribosomal RNA small subunit methyltransferase D</fullName>
        <ecNumber evidence="3">2.1.1.171</ecNumber>
    </submittedName>
</protein>
<evidence type="ECO:0000256" key="1">
    <source>
        <dbReference type="ARBA" id="ARBA00022603"/>
    </source>
</evidence>
<dbReference type="SUPFAM" id="SSF53335">
    <property type="entry name" value="S-adenosyl-L-methionine-dependent methyltransferases"/>
    <property type="match status" value="1"/>
</dbReference>
<dbReference type="PANTHER" id="PTHR43542">
    <property type="entry name" value="METHYLTRANSFERASE"/>
    <property type="match status" value="1"/>
</dbReference>
<dbReference type="KEGG" id="pbap:Pla133_07470"/>
<dbReference type="GO" id="GO:0052913">
    <property type="term" value="F:16S rRNA (guanine(966)-N(2))-methyltransferase activity"/>
    <property type="evidence" value="ECO:0007669"/>
    <property type="project" value="UniProtKB-EC"/>
</dbReference>
<keyword evidence="4" id="KW-1185">Reference proteome</keyword>
<dbReference type="InterPro" id="IPR029063">
    <property type="entry name" value="SAM-dependent_MTases_sf"/>
</dbReference>
<dbReference type="Proteomes" id="UP000316921">
    <property type="component" value="Chromosome"/>
</dbReference>
<dbReference type="InterPro" id="IPR004398">
    <property type="entry name" value="RNA_MeTrfase_RsmD"/>
</dbReference>
<dbReference type="Gene3D" id="3.40.50.150">
    <property type="entry name" value="Vaccinia Virus protein VP39"/>
    <property type="match status" value="1"/>
</dbReference>
<keyword evidence="1 3" id="KW-0489">Methyltransferase</keyword>
<dbReference type="PIRSF" id="PIRSF004553">
    <property type="entry name" value="CHP00095"/>
    <property type="match status" value="1"/>
</dbReference>
<evidence type="ECO:0000313" key="3">
    <source>
        <dbReference type="EMBL" id="QDU65682.1"/>
    </source>
</evidence>
<gene>
    <name evidence="3" type="primary">rsmD</name>
    <name evidence="3" type="ORF">Pla133_07470</name>
</gene>
<dbReference type="EC" id="2.1.1.171" evidence="3"/>
<evidence type="ECO:0000313" key="4">
    <source>
        <dbReference type="Proteomes" id="UP000316921"/>
    </source>
</evidence>